<dbReference type="RefSeq" id="XP_018987436.1">
    <property type="nucleotide sequence ID" value="XM_019128156.1"/>
</dbReference>
<dbReference type="GO" id="GO:0016020">
    <property type="term" value="C:membrane"/>
    <property type="evidence" value="ECO:0007669"/>
    <property type="project" value="UniProtKB-SubCell"/>
</dbReference>
<feature type="region of interest" description="Disordered" evidence="6">
    <location>
        <begin position="1062"/>
        <end position="1092"/>
    </location>
</feature>
<keyword evidence="3 7" id="KW-0812">Transmembrane</keyword>
<dbReference type="InterPro" id="IPR018247">
    <property type="entry name" value="EF_Hand_1_Ca_BS"/>
</dbReference>
<feature type="region of interest" description="Disordered" evidence="6">
    <location>
        <begin position="95"/>
        <end position="122"/>
    </location>
</feature>
<dbReference type="PROSITE" id="PS00018">
    <property type="entry name" value="EF_HAND_1"/>
    <property type="match status" value="1"/>
</dbReference>
<keyword evidence="4 7" id="KW-1133">Transmembrane helix</keyword>
<dbReference type="Pfam" id="PF05277">
    <property type="entry name" value="DUF726"/>
    <property type="match status" value="1"/>
</dbReference>
<gene>
    <name evidence="8" type="ORF">BABINDRAFT_160300</name>
</gene>
<evidence type="ECO:0000256" key="3">
    <source>
        <dbReference type="ARBA" id="ARBA00022692"/>
    </source>
</evidence>
<accession>A0A1E3QWP6</accession>
<evidence type="ECO:0000256" key="6">
    <source>
        <dbReference type="SAM" id="MobiDB-lite"/>
    </source>
</evidence>
<keyword evidence="5 7" id="KW-0472">Membrane</keyword>
<sequence>MTSHDGSPLSVPLRVYANLNHSLHSLGLNVYQSHLSDSKVSLSNTNLSLPYDNRVSLEGPQSTLASPMGQEPPRDDFNDSFVEFDFGKASKRDDYEMRFGGKSSQPQPEPTKAKPKLGPAPVVVPKPSVNPEDDDFFSGTVTESEGFAVSGEWKEIKTVTDANFYDDRGAVTFANDRRSLDEAERQKAALHGYTRIDAEEQATKYSAINSKTDFLFLKEAVPTEVGTDSDSDLDYDEQFQPPSTSLNANETPAEQLQNTKAMLLDVEKIAYVGLVNLTMIDMATDLAKVCTLTTKLKVAKKLSISQANFGNLYQRVMEKVYEHMDLNAEERLMIEKLSQHGIQPRDICGALISLTPKVVENPVYEEDDASIGTDVKDVEPSATLSALSNTAVAQGPARDSDDASSKNNAEAFDEASSITMASPYTSGKDLDPVNPFRDTTSTQETSKEPILNPFSDPDPASQTPEKLPVRMQKTLSIDLKWTLMCDLFLLLVSDQVYDARCRTLLFKAAANLDISELEVCLFEKKVTESIEVNNSTGEEQLDEKDLVARRSRLDKRKRAVYIGLATIGGGLVIGLSAGLLAPVIGAGIAAGLTTVGIAGTSGFLAGVGGTAIVTTTGVIAGARVGSKGMAKRVGSVKTFEFKPLHHNQRTNLIITVSGWMNSTSDDVRLPFSTVDPIMGDLFSLLWEPEMLTSMGQTINILATEALTQSIQQILGSTVLIGLMASIQLPMALSKLGYLLDNPWNVSLDRAYSSGLILADTLMARNLGLRPVTLVGFSLGAKLIYTCLTELAKRGAYGLVENVYIFGAPVTVQHDQMSLARSVVSGRFVNGFSKKDWILGYLFRATGGGLRSVAGLSPIESIYGIENFDCTEYVEGHMAYRKVMPLLMSKVGWEVLSEEFVEIDGPDPEQQERQRKLILEFEEAKDKMNAEIDAKKRKKKGWKTWFTPKKKEWWEIYEEGRQEVDRKQAEGKIPTDGSYEVDLDIKPADVYFDVDDTGKLEEEELLVAGSREARSSADKMKDAASDVMGGALEDHSRVPEVVQMSFDQWEDDRVQMTFEGDTEEPVHMSFDRNSSPEHDGQQSFGWDESPKLEEDTSFISNAKDLVKKDPTKTPLGPLEGESGRVGYENPDSVSYVQLTFETEVLGVSSHRLSSENTQANPIPFTDLKQEDLASVQMSFDPWAGASDEETPKPENNEYSSFCQANESEKVGPSKGVLMSFDPWASDDEDIGAHDGVTMSFM</sequence>
<dbReference type="OrthoDB" id="277931at2759"/>
<dbReference type="GeneID" id="30146009"/>
<evidence type="ECO:0000313" key="9">
    <source>
        <dbReference type="Proteomes" id="UP000094336"/>
    </source>
</evidence>
<evidence type="ECO:0000256" key="1">
    <source>
        <dbReference type="ARBA" id="ARBA00004141"/>
    </source>
</evidence>
<feature type="compositionally biased region" description="Polar residues" evidence="6">
    <location>
        <begin position="1195"/>
        <end position="1204"/>
    </location>
</feature>
<feature type="region of interest" description="Disordered" evidence="6">
    <location>
        <begin position="388"/>
        <end position="466"/>
    </location>
</feature>
<evidence type="ECO:0008006" key="10">
    <source>
        <dbReference type="Google" id="ProtNLM"/>
    </source>
</evidence>
<evidence type="ECO:0000256" key="2">
    <source>
        <dbReference type="ARBA" id="ARBA00009824"/>
    </source>
</evidence>
<feature type="transmembrane region" description="Helical" evidence="7">
    <location>
        <begin position="602"/>
        <end position="622"/>
    </location>
</feature>
<proteinExistence type="inferred from homology"/>
<dbReference type="InterPro" id="IPR029058">
    <property type="entry name" value="AB_hydrolase_fold"/>
</dbReference>
<dbReference type="PANTHER" id="PTHR17920">
    <property type="entry name" value="TRANSMEMBRANE AND COILED-COIL DOMAIN-CONTAINING PROTEIN 4 TMCO4"/>
    <property type="match status" value="1"/>
</dbReference>
<feature type="transmembrane region" description="Helical" evidence="7">
    <location>
        <begin position="559"/>
        <end position="590"/>
    </location>
</feature>
<dbReference type="PANTHER" id="PTHR17920:SF3">
    <property type="entry name" value="TRANSMEMBRANE AND COILED-COIL DOMAIN-CONTAINING PROTEIN 4"/>
    <property type="match status" value="1"/>
</dbReference>
<comment type="subcellular location">
    <subcellularLocation>
        <location evidence="1">Membrane</location>
        <topology evidence="1">Multi-pass membrane protein</topology>
    </subcellularLocation>
</comment>
<comment type="similarity">
    <text evidence="2">Belongs to the TMCO4 family.</text>
</comment>
<feature type="region of interest" description="Disordered" evidence="6">
    <location>
        <begin position="1179"/>
        <end position="1206"/>
    </location>
</feature>
<name>A0A1E3QWP6_9ASCO</name>
<feature type="compositionally biased region" description="Basic and acidic residues" evidence="6">
    <location>
        <begin position="1063"/>
        <end position="1079"/>
    </location>
</feature>
<feature type="region of interest" description="Disordered" evidence="6">
    <location>
        <begin position="50"/>
        <end position="80"/>
    </location>
</feature>
<dbReference type="InterPro" id="IPR007941">
    <property type="entry name" value="DUF726"/>
</dbReference>
<dbReference type="AlphaFoldDB" id="A0A1E3QWP6"/>
<dbReference type="Proteomes" id="UP000094336">
    <property type="component" value="Unassembled WGS sequence"/>
</dbReference>
<reference evidence="9" key="1">
    <citation type="submission" date="2016-05" db="EMBL/GenBank/DDBJ databases">
        <title>Comparative genomics of biotechnologically important yeasts.</title>
        <authorList>
            <consortium name="DOE Joint Genome Institute"/>
            <person name="Riley R."/>
            <person name="Haridas S."/>
            <person name="Wolfe K.H."/>
            <person name="Lopes M.R."/>
            <person name="Hittinger C.T."/>
            <person name="Goker M."/>
            <person name="Salamov A."/>
            <person name="Wisecaver J."/>
            <person name="Long T.M."/>
            <person name="Aerts A.L."/>
            <person name="Barry K."/>
            <person name="Choi C."/>
            <person name="Clum A."/>
            <person name="Coughlan A.Y."/>
            <person name="Deshpande S."/>
            <person name="Douglass A.P."/>
            <person name="Hanson S.J."/>
            <person name="Klenk H.-P."/>
            <person name="Labutti K."/>
            <person name="Lapidus A."/>
            <person name="Lindquist E."/>
            <person name="Lipzen A."/>
            <person name="Meier-Kolthoff J.P."/>
            <person name="Ohm R.A."/>
            <person name="Otillar R.P."/>
            <person name="Pangilinan J."/>
            <person name="Peng Y."/>
            <person name="Rokas A."/>
            <person name="Rosa C.A."/>
            <person name="Scheuner C."/>
            <person name="Sibirny A.A."/>
            <person name="Slot J.C."/>
            <person name="Stielow J.B."/>
            <person name="Sun H."/>
            <person name="Kurtzman C.P."/>
            <person name="Blackwell M."/>
            <person name="Grigoriev I.V."/>
            <person name="Jeffries T.W."/>
        </authorList>
    </citation>
    <scope>NUCLEOTIDE SEQUENCE [LARGE SCALE GENOMIC DNA]</scope>
    <source>
        <strain evidence="9">NRRL Y-12698</strain>
    </source>
</reference>
<keyword evidence="9" id="KW-1185">Reference proteome</keyword>
<evidence type="ECO:0000256" key="5">
    <source>
        <dbReference type="ARBA" id="ARBA00023136"/>
    </source>
</evidence>
<protein>
    <recommendedName>
        <fullName evidence="10">DUF726-domain-containing protein</fullName>
    </recommendedName>
</protein>
<evidence type="ECO:0000313" key="8">
    <source>
        <dbReference type="EMBL" id="ODQ82108.1"/>
    </source>
</evidence>
<dbReference type="EMBL" id="KV454427">
    <property type="protein sequence ID" value="ODQ82108.1"/>
    <property type="molecule type" value="Genomic_DNA"/>
</dbReference>
<feature type="compositionally biased region" description="Polar residues" evidence="6">
    <location>
        <begin position="416"/>
        <end position="425"/>
    </location>
</feature>
<dbReference type="SUPFAM" id="SSF53474">
    <property type="entry name" value="alpha/beta-Hydrolases"/>
    <property type="match status" value="1"/>
</dbReference>
<feature type="region of interest" description="Disordered" evidence="6">
    <location>
        <begin position="1106"/>
        <end position="1127"/>
    </location>
</feature>
<feature type="region of interest" description="Disordered" evidence="6">
    <location>
        <begin position="1221"/>
        <end position="1240"/>
    </location>
</feature>
<evidence type="ECO:0000256" key="7">
    <source>
        <dbReference type="SAM" id="Phobius"/>
    </source>
</evidence>
<organism evidence="8 9">
    <name type="scientific">Babjeviella inositovora NRRL Y-12698</name>
    <dbReference type="NCBI Taxonomy" id="984486"/>
    <lineage>
        <taxon>Eukaryota</taxon>
        <taxon>Fungi</taxon>
        <taxon>Dikarya</taxon>
        <taxon>Ascomycota</taxon>
        <taxon>Saccharomycotina</taxon>
        <taxon>Pichiomycetes</taxon>
        <taxon>Serinales incertae sedis</taxon>
        <taxon>Babjeviella</taxon>
    </lineage>
</organism>
<evidence type="ECO:0000256" key="4">
    <source>
        <dbReference type="ARBA" id="ARBA00022989"/>
    </source>
</evidence>